<protein>
    <submittedName>
        <fullName evidence="1">Uncharacterized protein</fullName>
    </submittedName>
</protein>
<dbReference type="AlphaFoldDB" id="A0A8J3QBS0"/>
<reference evidence="1" key="1">
    <citation type="submission" date="2021-01" db="EMBL/GenBank/DDBJ databases">
        <title>Whole genome shotgun sequence of Rhizocola hellebori NBRC 109834.</title>
        <authorList>
            <person name="Komaki H."/>
            <person name="Tamura T."/>
        </authorList>
    </citation>
    <scope>NUCLEOTIDE SEQUENCE</scope>
    <source>
        <strain evidence="1">NBRC 109834</strain>
    </source>
</reference>
<evidence type="ECO:0000313" key="1">
    <source>
        <dbReference type="EMBL" id="GIH07844.1"/>
    </source>
</evidence>
<comment type="caution">
    <text evidence="1">The sequence shown here is derived from an EMBL/GenBank/DDBJ whole genome shotgun (WGS) entry which is preliminary data.</text>
</comment>
<sequence>MVDENRFERYDSCLDEVLDLLGLIPPERPSGEQRNDRQARRSWQGRAALMIMRVEENRAELRPLVTEVLPVAHARPDDTLVSRIRHGP</sequence>
<dbReference type="Proteomes" id="UP000612899">
    <property type="component" value="Unassembled WGS sequence"/>
</dbReference>
<proteinExistence type="predicted"/>
<dbReference type="RefSeq" id="WP_203911620.1">
    <property type="nucleotide sequence ID" value="NZ_BONY01000041.1"/>
</dbReference>
<accession>A0A8J3QBS0</accession>
<gene>
    <name evidence="1" type="ORF">Rhe02_59110</name>
</gene>
<keyword evidence="2" id="KW-1185">Reference proteome</keyword>
<organism evidence="1 2">
    <name type="scientific">Rhizocola hellebori</name>
    <dbReference type="NCBI Taxonomy" id="1392758"/>
    <lineage>
        <taxon>Bacteria</taxon>
        <taxon>Bacillati</taxon>
        <taxon>Actinomycetota</taxon>
        <taxon>Actinomycetes</taxon>
        <taxon>Micromonosporales</taxon>
        <taxon>Micromonosporaceae</taxon>
        <taxon>Rhizocola</taxon>
    </lineage>
</organism>
<name>A0A8J3QBS0_9ACTN</name>
<evidence type="ECO:0000313" key="2">
    <source>
        <dbReference type="Proteomes" id="UP000612899"/>
    </source>
</evidence>
<dbReference type="EMBL" id="BONY01000041">
    <property type="protein sequence ID" value="GIH07844.1"/>
    <property type="molecule type" value="Genomic_DNA"/>
</dbReference>